<dbReference type="EMBL" id="JACEGA010000001">
    <property type="protein sequence ID" value="MBB2184131.1"/>
    <property type="molecule type" value="Genomic_DNA"/>
</dbReference>
<sequence>MLFIDLTLYKQVGSQEQTKVTETKDKISISIEIPEELRNTSEVRIREFYVLRVHNGEVSRIEGTYDPVTHLFTFETDRFSTYALAYQDIIKVQTYQDFHHLRLTAKAGKTSHIFSNLSNKRKGDSIL</sequence>
<evidence type="ECO:0000313" key="1">
    <source>
        <dbReference type="EMBL" id="MBB2184131.1"/>
    </source>
</evidence>
<gene>
    <name evidence="1" type="ORF">H0486_14715</name>
</gene>
<protein>
    <submittedName>
        <fullName evidence="1">Uncharacterized protein</fullName>
    </submittedName>
</protein>
<evidence type="ECO:0000313" key="2">
    <source>
        <dbReference type="Proteomes" id="UP000574276"/>
    </source>
</evidence>
<reference evidence="1 2" key="1">
    <citation type="submission" date="2020-07" db="EMBL/GenBank/DDBJ databases">
        <title>Characterization and genome sequencing of isolate MD1, a novel member within the family Lachnospiraceae.</title>
        <authorList>
            <person name="Rettenmaier R."/>
            <person name="Di Bello L."/>
            <person name="Zinser C."/>
            <person name="Scheitz K."/>
            <person name="Liebl W."/>
            <person name="Zverlov V."/>
        </authorList>
    </citation>
    <scope>NUCLEOTIDE SEQUENCE [LARGE SCALE GENOMIC DNA]</scope>
    <source>
        <strain evidence="1 2">MD1</strain>
    </source>
</reference>
<name>A0A839K641_9FIRM</name>
<organism evidence="1 2">
    <name type="scientific">Variimorphobacter saccharofermentans</name>
    <dbReference type="NCBI Taxonomy" id="2755051"/>
    <lineage>
        <taxon>Bacteria</taxon>
        <taxon>Bacillati</taxon>
        <taxon>Bacillota</taxon>
        <taxon>Clostridia</taxon>
        <taxon>Lachnospirales</taxon>
        <taxon>Lachnospiraceae</taxon>
        <taxon>Variimorphobacter</taxon>
    </lineage>
</organism>
<comment type="caution">
    <text evidence="1">The sequence shown here is derived from an EMBL/GenBank/DDBJ whole genome shotgun (WGS) entry which is preliminary data.</text>
</comment>
<dbReference type="AlphaFoldDB" id="A0A839K641"/>
<keyword evidence="2" id="KW-1185">Reference proteome</keyword>
<accession>A0A839K641</accession>
<dbReference type="Proteomes" id="UP000574276">
    <property type="component" value="Unassembled WGS sequence"/>
</dbReference>
<proteinExistence type="predicted"/>
<dbReference type="RefSeq" id="WP_228353725.1">
    <property type="nucleotide sequence ID" value="NZ_JACEGA010000001.1"/>
</dbReference>